<reference evidence="2" key="1">
    <citation type="submission" date="2019-10" db="EMBL/GenBank/DDBJ databases">
        <authorList>
            <person name="Nor Muhammad N."/>
        </authorList>
    </citation>
    <scope>NUCLEOTIDE SEQUENCE</scope>
</reference>
<accession>A0A5K1JTP1</accession>
<feature type="region of interest" description="Disordered" evidence="1">
    <location>
        <begin position="1"/>
        <end position="112"/>
    </location>
</feature>
<feature type="region of interest" description="Disordered" evidence="1">
    <location>
        <begin position="129"/>
        <end position="223"/>
    </location>
</feature>
<feature type="region of interest" description="Disordered" evidence="1">
    <location>
        <begin position="406"/>
        <end position="475"/>
    </location>
</feature>
<feature type="region of interest" description="Disordered" evidence="1">
    <location>
        <begin position="489"/>
        <end position="609"/>
    </location>
</feature>
<name>A0A5K1JTP1_9APHY</name>
<feature type="region of interest" description="Disordered" evidence="1">
    <location>
        <begin position="229"/>
        <end position="248"/>
    </location>
</feature>
<feature type="compositionally biased region" description="Basic and acidic residues" evidence="1">
    <location>
        <begin position="590"/>
        <end position="609"/>
    </location>
</feature>
<evidence type="ECO:0000313" key="2">
    <source>
        <dbReference type="EMBL" id="VWO94742.1"/>
    </source>
</evidence>
<feature type="compositionally biased region" description="Polar residues" evidence="1">
    <location>
        <begin position="413"/>
        <end position="427"/>
    </location>
</feature>
<feature type="compositionally biased region" description="Polar residues" evidence="1">
    <location>
        <begin position="565"/>
        <end position="575"/>
    </location>
</feature>
<feature type="region of interest" description="Disordered" evidence="1">
    <location>
        <begin position="258"/>
        <end position="386"/>
    </location>
</feature>
<feature type="compositionally biased region" description="Low complexity" evidence="1">
    <location>
        <begin position="462"/>
        <end position="475"/>
    </location>
</feature>
<proteinExistence type="predicted"/>
<feature type="compositionally biased region" description="Polar residues" evidence="1">
    <location>
        <begin position="229"/>
        <end position="241"/>
    </location>
</feature>
<sequence length="609" mass="66223">MPLSVGGGQLPLSAFFTSSGSSGKRSTKPKVASKRKESPVRAQAGQLPRKKRKQKENVTPSGDQIIENATPNLDSPPSASKTRRRQSSNEETESGEVDALMELVDGAEASESATHSLIDLTIDGPDIIKASAPKHAHNLNTPPLTPDAQSRHRDFNSITSLPSPPLTAPDVKRGRKKRDEENDDQEDIQELSQVPATDRGTRLGTVKVQNIDKPSLGGTTSQVLSVENNVPCSLPSSQSSRDLMPPPPLPLKVFLSSSSQSTTVPMSHPALSYRLRPTSSQDWVPSSQTQELSIPRYEDIQDDQPSSTVRLGHRGRSSQVIPSSQLSERELELFHGSSARNSSSSPVLADRPGELGSVSGPMSPTKDRDTDGSITPEIVESSQSQFETEITAAWAEILATRREALRRPKENGSGLSSSPPRVVQTQDYDAESEWSPSIDEVSQSLTMDLRTSPLEAPSQLPSAGSSGSYAGSDSESYFALPSQMRRFLETFEGRDEDGNELPHDVGARPARPRSSSPRHHGEHEPHQRGRHPSLLSSETQRETWDAITASPPAIPKEDFADGESSYGSSLPSTMPTPLRNFLEMFPDTQTQDHFEVEPSQRQEDDASDL</sequence>
<feature type="compositionally biased region" description="Polar residues" evidence="1">
    <location>
        <begin position="57"/>
        <end position="80"/>
    </location>
</feature>
<dbReference type="AlphaFoldDB" id="A0A5K1JTP1"/>
<organism evidence="2">
    <name type="scientific">Ganoderma boninense</name>
    <dbReference type="NCBI Taxonomy" id="34458"/>
    <lineage>
        <taxon>Eukaryota</taxon>
        <taxon>Fungi</taxon>
        <taxon>Dikarya</taxon>
        <taxon>Basidiomycota</taxon>
        <taxon>Agaricomycotina</taxon>
        <taxon>Agaricomycetes</taxon>
        <taxon>Polyporales</taxon>
        <taxon>Polyporaceae</taxon>
        <taxon>Ganoderma</taxon>
    </lineage>
</organism>
<feature type="compositionally biased region" description="Polar residues" evidence="1">
    <location>
        <begin position="277"/>
        <end position="292"/>
    </location>
</feature>
<evidence type="ECO:0000256" key="1">
    <source>
        <dbReference type="SAM" id="MobiDB-lite"/>
    </source>
</evidence>
<feature type="compositionally biased region" description="Polar residues" evidence="1">
    <location>
        <begin position="317"/>
        <end position="326"/>
    </location>
</feature>
<gene>
    <name evidence="2" type="primary">I1RC07</name>
</gene>
<feature type="compositionally biased region" description="Low complexity" evidence="1">
    <location>
        <begin position="15"/>
        <end position="24"/>
    </location>
</feature>
<dbReference type="EMBL" id="LR724193">
    <property type="protein sequence ID" value="VWO94742.1"/>
    <property type="molecule type" value="Genomic_DNA"/>
</dbReference>
<protein>
    <submittedName>
        <fullName evidence="2">C2H2-type domain-containing protein</fullName>
    </submittedName>
</protein>